<feature type="transmembrane region" description="Helical" evidence="7">
    <location>
        <begin position="188"/>
        <end position="209"/>
    </location>
</feature>
<feature type="transmembrane region" description="Helical" evidence="7">
    <location>
        <begin position="221"/>
        <end position="242"/>
    </location>
</feature>
<keyword evidence="4 7" id="KW-1133">Transmembrane helix</keyword>
<evidence type="ECO:0000313" key="9">
    <source>
        <dbReference type="Proteomes" id="UP000831304"/>
    </source>
</evidence>
<proteinExistence type="predicted"/>
<keyword evidence="9" id="KW-1185">Reference proteome</keyword>
<organism evidence="8 9">
    <name type="scientific">Agromyces soli</name>
    <dbReference type="NCBI Taxonomy" id="659012"/>
    <lineage>
        <taxon>Bacteria</taxon>
        <taxon>Bacillati</taxon>
        <taxon>Actinomycetota</taxon>
        <taxon>Actinomycetes</taxon>
        <taxon>Micrococcales</taxon>
        <taxon>Microbacteriaceae</taxon>
        <taxon>Agromyces</taxon>
    </lineage>
</organism>
<evidence type="ECO:0000256" key="1">
    <source>
        <dbReference type="ARBA" id="ARBA00004651"/>
    </source>
</evidence>
<comment type="subcellular location">
    <subcellularLocation>
        <location evidence="1">Cell membrane</location>
        <topology evidence="1">Multi-pass membrane protein</topology>
    </subcellularLocation>
</comment>
<evidence type="ECO:0000256" key="7">
    <source>
        <dbReference type="SAM" id="Phobius"/>
    </source>
</evidence>
<evidence type="ECO:0000256" key="3">
    <source>
        <dbReference type="ARBA" id="ARBA00022692"/>
    </source>
</evidence>
<dbReference type="EMBL" id="CP094533">
    <property type="protein sequence ID" value="UOE26527.1"/>
    <property type="molecule type" value="Genomic_DNA"/>
</dbReference>
<accession>A0ABY4AVW3</accession>
<reference evidence="8 9" key="1">
    <citation type="submission" date="2022-03" db="EMBL/GenBank/DDBJ databases">
        <title>Agromyces sp. isolated from the gut of P. brevitarsis seulensis larvae.</title>
        <authorList>
            <person name="Won M."/>
            <person name="Kwon S.-W."/>
        </authorList>
    </citation>
    <scope>NUCLEOTIDE SEQUENCE [LARGE SCALE GENOMIC DNA]</scope>
    <source>
        <strain evidence="8 9">KACC 16215</strain>
    </source>
</reference>
<dbReference type="Pfam" id="PF01810">
    <property type="entry name" value="LysE"/>
    <property type="match status" value="1"/>
</dbReference>
<dbReference type="Proteomes" id="UP000831304">
    <property type="component" value="Chromosome"/>
</dbReference>
<dbReference type="PANTHER" id="PTHR30086:SF20">
    <property type="entry name" value="ARGININE EXPORTER PROTEIN ARGO-RELATED"/>
    <property type="match status" value="1"/>
</dbReference>
<feature type="transmembrane region" description="Helical" evidence="7">
    <location>
        <begin position="6"/>
        <end position="26"/>
    </location>
</feature>
<keyword evidence="5 7" id="KW-0472">Membrane</keyword>
<keyword evidence="2" id="KW-1003">Cell membrane</keyword>
<evidence type="ECO:0000256" key="4">
    <source>
        <dbReference type="ARBA" id="ARBA00022989"/>
    </source>
</evidence>
<name>A0ABY4AVW3_9MICO</name>
<evidence type="ECO:0000313" key="8">
    <source>
        <dbReference type="EMBL" id="UOE26527.1"/>
    </source>
</evidence>
<dbReference type="InterPro" id="IPR001123">
    <property type="entry name" value="LeuE-type"/>
</dbReference>
<evidence type="ECO:0000256" key="6">
    <source>
        <dbReference type="SAM" id="MobiDB-lite"/>
    </source>
</evidence>
<dbReference type="RefSeq" id="WP_243569348.1">
    <property type="nucleotide sequence ID" value="NZ_BAAARD010000005.1"/>
</dbReference>
<protein>
    <submittedName>
        <fullName evidence="8">LysE family transporter</fullName>
    </submittedName>
</protein>
<feature type="transmembrane region" description="Helical" evidence="7">
    <location>
        <begin position="38"/>
        <end position="66"/>
    </location>
</feature>
<dbReference type="PANTHER" id="PTHR30086">
    <property type="entry name" value="ARGININE EXPORTER PROTEIN ARGO"/>
    <property type="match status" value="1"/>
</dbReference>
<feature type="transmembrane region" description="Helical" evidence="7">
    <location>
        <begin position="72"/>
        <end position="89"/>
    </location>
</feature>
<gene>
    <name evidence="8" type="ORF">MTP13_01735</name>
</gene>
<keyword evidence="3 7" id="KW-0812">Transmembrane</keyword>
<evidence type="ECO:0000256" key="2">
    <source>
        <dbReference type="ARBA" id="ARBA00022475"/>
    </source>
</evidence>
<sequence>MDLSSTLAGLGLGLSLIVAIGAQNVFVLRQGIRREHVFAVAAVCAASDAVLILAGVSGIGAVLTAVPWLVDVVRWAGAAFLAGYAVLAAKRAIRPSGATLGPGASAAAPSDGTPDGAAPSATGPTTTTPAAGTLTAPAPARATPTAAGTTLLATLGTCLALTWLNPHVYLDTVFLLGSVANGHGEGRWWFALGAALGSVLWFFGLAYGARLLGRVLSTPRAWRILDGVIAVVMLALAVSLVLPR</sequence>
<feature type="region of interest" description="Disordered" evidence="6">
    <location>
        <begin position="103"/>
        <end position="141"/>
    </location>
</feature>
<feature type="transmembrane region" description="Helical" evidence="7">
    <location>
        <begin position="150"/>
        <end position="168"/>
    </location>
</feature>
<evidence type="ECO:0000256" key="5">
    <source>
        <dbReference type="ARBA" id="ARBA00023136"/>
    </source>
</evidence>